<evidence type="ECO:0000313" key="3">
    <source>
        <dbReference type="Proteomes" id="UP001159363"/>
    </source>
</evidence>
<proteinExistence type="predicted"/>
<feature type="region of interest" description="Disordered" evidence="1">
    <location>
        <begin position="245"/>
        <end position="312"/>
    </location>
</feature>
<accession>A0ABQ9I2Q7</accession>
<gene>
    <name evidence="2" type="ORF">PR048_010401</name>
</gene>
<dbReference type="Proteomes" id="UP001159363">
    <property type="component" value="Chromosome 3"/>
</dbReference>
<feature type="compositionally biased region" description="Polar residues" evidence="1">
    <location>
        <begin position="292"/>
        <end position="312"/>
    </location>
</feature>
<evidence type="ECO:0000313" key="2">
    <source>
        <dbReference type="EMBL" id="KAJ8890892.1"/>
    </source>
</evidence>
<comment type="caution">
    <text evidence="2">The sequence shown here is derived from an EMBL/GenBank/DDBJ whole genome shotgun (WGS) entry which is preliminary data.</text>
</comment>
<reference evidence="2 3" key="1">
    <citation type="submission" date="2023-02" db="EMBL/GenBank/DDBJ databases">
        <title>LHISI_Scaffold_Assembly.</title>
        <authorList>
            <person name="Stuart O.P."/>
            <person name="Cleave R."/>
            <person name="Magrath M.J.L."/>
            <person name="Mikheyev A.S."/>
        </authorList>
    </citation>
    <scope>NUCLEOTIDE SEQUENCE [LARGE SCALE GENOMIC DNA]</scope>
    <source>
        <strain evidence="2">Daus_M_001</strain>
        <tissue evidence="2">Leg muscle</tissue>
    </source>
</reference>
<name>A0ABQ9I2Q7_9NEOP</name>
<evidence type="ECO:0000256" key="1">
    <source>
        <dbReference type="SAM" id="MobiDB-lite"/>
    </source>
</evidence>
<organism evidence="2 3">
    <name type="scientific">Dryococelus australis</name>
    <dbReference type="NCBI Taxonomy" id="614101"/>
    <lineage>
        <taxon>Eukaryota</taxon>
        <taxon>Metazoa</taxon>
        <taxon>Ecdysozoa</taxon>
        <taxon>Arthropoda</taxon>
        <taxon>Hexapoda</taxon>
        <taxon>Insecta</taxon>
        <taxon>Pterygota</taxon>
        <taxon>Neoptera</taxon>
        <taxon>Polyneoptera</taxon>
        <taxon>Phasmatodea</taxon>
        <taxon>Verophasmatodea</taxon>
        <taxon>Anareolatae</taxon>
        <taxon>Phasmatidae</taxon>
        <taxon>Eurycanthinae</taxon>
        <taxon>Dryococelus</taxon>
    </lineage>
</organism>
<sequence>MSAAILQLTFRGSDATHAISNGCVVKAVMYCCGMAGNSNKRRNMTLLKALTLRLYHDFSSTVASQTRQKFEKFQGAMSRIESRSPRMRQNATKAVNTACDSDGRVKIQFTLATGLQFLTVYTRPGKSPCQRETSNKPKPKSASCVLNARAAAECKGVYRTHECADDPAVNRTPIHLVRRRVAFSTTSLPPSPQRDVETCSHMHGSRNKILYHRCTQCDEYTACQLRDLHLVVMVHLIHVAMSPLRTSRSQKRNRARITHTLNGNLPRPQVGDRGEYGEPPKYKRGGGGYLTENPSTCSFGQQDSQMRKSGSYSAVDLKRVRRGSNIAPGRFPIITASLPTQYSKGEWFPDRTAVELGAHGRRERALAALRRISLARSHLHLDNKHAKSTAALARTYPLLGATTGQVCDIHRTGWGSIAGSGTRRDEYTVKTFCTFARKIVGNHVKRLFATIDSELQCQAAPPDFVDIGFSGLPPTMITNLKTAVHTRCTQQGPVTRVEPGETECVAGTHERAASRPLHTCCEVKCTATFKWPMCKLPFVASRGLSNLKIRVAHSGEGLERPEAICTPVSSCRQPQLFIEAWTRWISTTSVNTHGEKGWLRGKVGVKPPPAEVIRARFPAGSLPGFRTWESFPDGATGRRVFSGISRFHGPFISALLHTHPTSPSSDLKTSMFLLVKRVYVDVFDVSIQSHEDRNLQKVFHIHTRGRSFEELLVFQSLDVLLPTQPCVNEDFLSAELYTPPVIDNLSTKTHRHC</sequence>
<feature type="compositionally biased region" description="Basic and acidic residues" evidence="1">
    <location>
        <begin position="270"/>
        <end position="281"/>
    </location>
</feature>
<protein>
    <submittedName>
        <fullName evidence="2">Uncharacterized protein</fullName>
    </submittedName>
</protein>
<keyword evidence="3" id="KW-1185">Reference proteome</keyword>
<feature type="compositionally biased region" description="Basic residues" evidence="1">
    <location>
        <begin position="248"/>
        <end position="257"/>
    </location>
</feature>
<dbReference type="EMBL" id="JARBHB010000003">
    <property type="protein sequence ID" value="KAJ8890892.1"/>
    <property type="molecule type" value="Genomic_DNA"/>
</dbReference>